<reference evidence="2 3" key="1">
    <citation type="journal article" date="2022" name="Nat. Plants">
        <title>Genomes of leafy and leafless Platanthera orchids illuminate the evolution of mycoheterotrophy.</title>
        <authorList>
            <person name="Li M.H."/>
            <person name="Liu K.W."/>
            <person name="Li Z."/>
            <person name="Lu H.C."/>
            <person name="Ye Q.L."/>
            <person name="Zhang D."/>
            <person name="Wang J.Y."/>
            <person name="Li Y.F."/>
            <person name="Zhong Z.M."/>
            <person name="Liu X."/>
            <person name="Yu X."/>
            <person name="Liu D.K."/>
            <person name="Tu X.D."/>
            <person name="Liu B."/>
            <person name="Hao Y."/>
            <person name="Liao X.Y."/>
            <person name="Jiang Y.T."/>
            <person name="Sun W.H."/>
            <person name="Chen J."/>
            <person name="Chen Y.Q."/>
            <person name="Ai Y."/>
            <person name="Zhai J.W."/>
            <person name="Wu S.S."/>
            <person name="Zhou Z."/>
            <person name="Hsiao Y.Y."/>
            <person name="Wu W.L."/>
            <person name="Chen Y.Y."/>
            <person name="Lin Y.F."/>
            <person name="Hsu J.L."/>
            <person name="Li C.Y."/>
            <person name="Wang Z.W."/>
            <person name="Zhao X."/>
            <person name="Zhong W.Y."/>
            <person name="Ma X.K."/>
            <person name="Ma L."/>
            <person name="Huang J."/>
            <person name="Chen G.Z."/>
            <person name="Huang M.Z."/>
            <person name="Huang L."/>
            <person name="Peng D.H."/>
            <person name="Luo Y.B."/>
            <person name="Zou S.Q."/>
            <person name="Chen S.P."/>
            <person name="Lan S."/>
            <person name="Tsai W.C."/>
            <person name="Van de Peer Y."/>
            <person name="Liu Z.J."/>
        </authorList>
    </citation>
    <scope>NUCLEOTIDE SEQUENCE [LARGE SCALE GENOMIC DNA]</scope>
    <source>
        <strain evidence="2">Lor288</strain>
    </source>
</reference>
<dbReference type="EMBL" id="JBBWWR010000018">
    <property type="protein sequence ID" value="KAK8943705.1"/>
    <property type="molecule type" value="Genomic_DNA"/>
</dbReference>
<proteinExistence type="predicted"/>
<protein>
    <submittedName>
        <fullName evidence="2">Uncharacterized protein</fullName>
    </submittedName>
</protein>
<keyword evidence="3" id="KW-1185">Reference proteome</keyword>
<evidence type="ECO:0000256" key="1">
    <source>
        <dbReference type="SAM" id="MobiDB-lite"/>
    </source>
</evidence>
<evidence type="ECO:0000313" key="3">
    <source>
        <dbReference type="Proteomes" id="UP001412067"/>
    </source>
</evidence>
<comment type="caution">
    <text evidence="2">The sequence shown here is derived from an EMBL/GenBank/DDBJ whole genome shotgun (WGS) entry which is preliminary data.</text>
</comment>
<evidence type="ECO:0000313" key="2">
    <source>
        <dbReference type="EMBL" id="KAK8943705.1"/>
    </source>
</evidence>
<gene>
    <name evidence="2" type="ORF">KSP40_PGU007790</name>
</gene>
<name>A0ABR2LKR0_9ASPA</name>
<accession>A0ABR2LKR0</accession>
<organism evidence="2 3">
    <name type="scientific">Platanthera guangdongensis</name>
    <dbReference type="NCBI Taxonomy" id="2320717"/>
    <lineage>
        <taxon>Eukaryota</taxon>
        <taxon>Viridiplantae</taxon>
        <taxon>Streptophyta</taxon>
        <taxon>Embryophyta</taxon>
        <taxon>Tracheophyta</taxon>
        <taxon>Spermatophyta</taxon>
        <taxon>Magnoliopsida</taxon>
        <taxon>Liliopsida</taxon>
        <taxon>Asparagales</taxon>
        <taxon>Orchidaceae</taxon>
        <taxon>Orchidoideae</taxon>
        <taxon>Orchideae</taxon>
        <taxon>Orchidinae</taxon>
        <taxon>Platanthera</taxon>
    </lineage>
</organism>
<sequence>MPHASSMSSFVKGLGSPPPPRIPSPRFTPRFGHNGNAPTRDPIAEAVESDSAWDGALGMASEANIGVLKSYSMASNLMTTAQAINLQHQFPQKMLQK</sequence>
<feature type="region of interest" description="Disordered" evidence="1">
    <location>
        <begin position="1"/>
        <end position="43"/>
    </location>
</feature>
<dbReference type="Proteomes" id="UP001412067">
    <property type="component" value="Unassembled WGS sequence"/>
</dbReference>